<dbReference type="Proteomes" id="UP000501623">
    <property type="component" value="Chromosome"/>
</dbReference>
<dbReference type="KEGG" id="hts:HMJ29_19270"/>
<dbReference type="Gene3D" id="2.60.120.1620">
    <property type="match status" value="1"/>
</dbReference>
<evidence type="ECO:0000313" key="3">
    <source>
        <dbReference type="EMBL" id="QJX48933.1"/>
    </source>
</evidence>
<sequence>MPTPHSHLTRLIRPPRWLFGAFLLLLLAYAQSWADTPTGLSEQYVSAKKSKGSFTLAASGKTAPLFVSSSDWSGVLRAAKDLQADINRVTKLQPTLTTDQAPKGKEVVLIGTLGKSSLIDQLVQSKKLDVSGIAGKWEVSLVQVVEKPLPGIDRALVIAGSDKRGTIYGIYDVSQQIGVSPWYWWADVPVKEQKSLYVTAGRHSQGEPKVKYRGIFLNDEAPALSGWAKEKFGGINSKMYVHVFELILRLKGNYLWPAMWGNAFNDDDKQSPVLADEYGIVMGTSHHEPMLRAQQEWKRYGAGPWNYQTNQKTLQDFWRQGIVNMGTHESIVTIGMRGDGDEPMSEESNISLLERIVADQRKILAEATGKPAEQTPQLWALYKEVQDYYDRGMRVPDDVTLLLCDDNWGNIRKLPKQTEKARSGGYGIYYHFDYVGGPRNYKWLNTNPLPRIWEQMHLAHEYGANQIWIVNVGDLKPMELPISFFLDYAWNPDRIKATDVAAYTQHWAAQQFGEKNAADIADILAKYAKYNARRKPELLDQKTYSLATGEWATVVADYNQLLARAEAINQKIPAASRDAYYQLVLHPVQACANLNELYYTVALNHDAAQKAQANTNELAEKAKALYAKDAEITKRYHAVAGGKWNHMMDQTHIGYTYWQQPNEQKMPEVKTLTNATVAATPVAAPAARPVAAPVAGAAFQESNGYVSMEAEHYTKAVNGGSVTWQNLPDLGRTLGAVTAFPVTAASEASPGGQSPHLQYAITLQQAGPVTVHAYLAPTLNFTAGQGLRYAVSIDDEAPQIVNLHTGLAAENGNRPWQQAVAESIIIKTSQHTVAAAGTHTLKFWRVDPGVVLEKLVVSRGELPATYLGPPESPAAAVGKGSVGRR</sequence>
<gene>
    <name evidence="3" type="ORF">HMJ29_19270</name>
</gene>
<dbReference type="EMBL" id="CP053538">
    <property type="protein sequence ID" value="QJX48933.1"/>
    <property type="molecule type" value="Genomic_DNA"/>
</dbReference>
<dbReference type="PANTHER" id="PTHR37842">
    <property type="match status" value="1"/>
</dbReference>
<dbReference type="Gene3D" id="1.20.58.2150">
    <property type="match status" value="1"/>
</dbReference>
<dbReference type="Gene3D" id="3.30.379.10">
    <property type="entry name" value="Chitobiase/beta-hexosaminidase domain 2-like"/>
    <property type="match status" value="1"/>
</dbReference>
<dbReference type="PANTHER" id="PTHR37842:SF2">
    <property type="entry name" value="GYLCOSYL HYDROLASE 115 C-TERMINAL DOMAIN-CONTAINING PROTEIN"/>
    <property type="match status" value="1"/>
</dbReference>
<dbReference type="Pfam" id="PF15979">
    <property type="entry name" value="Glyco_hydro_115"/>
    <property type="match status" value="1"/>
</dbReference>
<dbReference type="Pfam" id="PF17829">
    <property type="entry name" value="GH115_C"/>
    <property type="match status" value="1"/>
</dbReference>
<dbReference type="GO" id="GO:0016787">
    <property type="term" value="F:hydrolase activity"/>
    <property type="evidence" value="ECO:0007669"/>
    <property type="project" value="UniProtKB-KW"/>
</dbReference>
<dbReference type="GO" id="GO:0005975">
    <property type="term" value="P:carbohydrate metabolic process"/>
    <property type="evidence" value="ECO:0007669"/>
    <property type="project" value="UniProtKB-ARBA"/>
</dbReference>
<dbReference type="SUPFAM" id="SSF55545">
    <property type="entry name" value="beta-N-acetylhexosaminidase-like domain"/>
    <property type="match status" value="1"/>
</dbReference>
<keyword evidence="4" id="KW-1185">Reference proteome</keyword>
<accession>A0A6M6BN60</accession>
<evidence type="ECO:0000256" key="1">
    <source>
        <dbReference type="ARBA" id="ARBA00022801"/>
    </source>
</evidence>
<proteinExistence type="predicted"/>
<protein>
    <submittedName>
        <fullName evidence="3">Glycosyhydrolase</fullName>
    </submittedName>
</protein>
<dbReference type="InterPro" id="IPR042301">
    <property type="entry name" value="GH115_sf"/>
</dbReference>
<name>A0A6M6BN60_9BACT</name>
<organism evidence="3 4">
    <name type="scientific">Hymenobacter taeanensis</name>
    <dbReference type="NCBI Taxonomy" id="2735321"/>
    <lineage>
        <taxon>Bacteria</taxon>
        <taxon>Pseudomonadati</taxon>
        <taxon>Bacteroidota</taxon>
        <taxon>Cytophagia</taxon>
        <taxon>Cytophagales</taxon>
        <taxon>Hymenobacteraceae</taxon>
        <taxon>Hymenobacter</taxon>
    </lineage>
</organism>
<dbReference type="AlphaFoldDB" id="A0A6M6BN60"/>
<dbReference type="InterPro" id="IPR041437">
    <property type="entry name" value="GH115_C"/>
</dbReference>
<dbReference type="Gene3D" id="3.20.20.520">
    <property type="entry name" value="Glycosyl hydrolase family 115"/>
    <property type="match status" value="1"/>
</dbReference>
<evidence type="ECO:0000259" key="2">
    <source>
        <dbReference type="Pfam" id="PF17829"/>
    </source>
</evidence>
<keyword evidence="1 3" id="KW-0378">Hydrolase</keyword>
<feature type="domain" description="Gylcosyl hydrolase 115 C-terminal" evidence="2">
    <location>
        <begin position="699"/>
        <end position="871"/>
    </location>
</feature>
<evidence type="ECO:0000313" key="4">
    <source>
        <dbReference type="Proteomes" id="UP000501623"/>
    </source>
</evidence>
<dbReference type="InterPro" id="IPR031924">
    <property type="entry name" value="GH115"/>
</dbReference>
<dbReference type="InterPro" id="IPR029018">
    <property type="entry name" value="Hex-like_dom2"/>
</dbReference>
<reference evidence="3 4" key="1">
    <citation type="submission" date="2020-05" db="EMBL/GenBank/DDBJ databases">
        <title>Complete genome sequence of Hymenobacter sp. TS19 in Coasted Sand Dune.</title>
        <authorList>
            <person name="Lee J.-H."/>
            <person name="Jung J.-H."/>
            <person name="Jeong S."/>
            <person name="Zhao L."/>
            <person name="Kim M.-K."/>
            <person name="Seo H.-S."/>
            <person name="Lim S."/>
        </authorList>
    </citation>
    <scope>NUCLEOTIDE SEQUENCE [LARGE SCALE GENOMIC DNA]</scope>
    <source>
        <strain evidence="3 4">TS19</strain>
    </source>
</reference>
<dbReference type="RefSeq" id="WP_171593020.1">
    <property type="nucleotide sequence ID" value="NZ_CP053538.1"/>
</dbReference>